<evidence type="ECO:0000259" key="3">
    <source>
        <dbReference type="PROSITE" id="PS50801"/>
    </source>
</evidence>
<proteinExistence type="inferred from homology"/>
<comment type="similarity">
    <text evidence="1 2">Belongs to the anti-sigma-factor antagonist family.</text>
</comment>
<evidence type="ECO:0000313" key="5">
    <source>
        <dbReference type="Proteomes" id="UP000824081"/>
    </source>
</evidence>
<dbReference type="AlphaFoldDB" id="A0A9D1MFL7"/>
<organism evidence="4 5">
    <name type="scientific">Candidatus Scatosoma pullistercoris</name>
    <dbReference type="NCBI Taxonomy" id="2840934"/>
    <lineage>
        <taxon>Bacteria</taxon>
        <taxon>Bacillati</taxon>
        <taxon>Bacillota</taxon>
        <taxon>Clostridia</taxon>
        <taxon>Candidatus Scatosoma</taxon>
    </lineage>
</organism>
<dbReference type="PANTHER" id="PTHR33495:SF2">
    <property type="entry name" value="ANTI-SIGMA FACTOR ANTAGONIST TM_1081-RELATED"/>
    <property type="match status" value="1"/>
</dbReference>
<gene>
    <name evidence="4" type="ORF">IAC57_04160</name>
</gene>
<name>A0A9D1MFL7_9FIRM</name>
<dbReference type="EMBL" id="DVMZ01000108">
    <property type="protein sequence ID" value="HIU59280.1"/>
    <property type="molecule type" value="Genomic_DNA"/>
</dbReference>
<dbReference type="Proteomes" id="UP000824081">
    <property type="component" value="Unassembled WGS sequence"/>
</dbReference>
<dbReference type="PROSITE" id="PS50801">
    <property type="entry name" value="STAS"/>
    <property type="match status" value="1"/>
</dbReference>
<evidence type="ECO:0000256" key="1">
    <source>
        <dbReference type="ARBA" id="ARBA00009013"/>
    </source>
</evidence>
<evidence type="ECO:0000256" key="2">
    <source>
        <dbReference type="RuleBase" id="RU003749"/>
    </source>
</evidence>
<dbReference type="InterPro" id="IPR002645">
    <property type="entry name" value="STAS_dom"/>
</dbReference>
<dbReference type="CDD" id="cd07043">
    <property type="entry name" value="STAS_anti-anti-sigma_factors"/>
    <property type="match status" value="1"/>
</dbReference>
<dbReference type="Pfam" id="PF01740">
    <property type="entry name" value="STAS"/>
    <property type="match status" value="1"/>
</dbReference>
<feature type="domain" description="STAS" evidence="3">
    <location>
        <begin position="11"/>
        <end position="102"/>
    </location>
</feature>
<dbReference type="NCBIfam" id="TIGR00377">
    <property type="entry name" value="ant_ant_sig"/>
    <property type="match status" value="1"/>
</dbReference>
<reference evidence="4" key="2">
    <citation type="journal article" date="2021" name="PeerJ">
        <title>Extensive microbial diversity within the chicken gut microbiome revealed by metagenomics and culture.</title>
        <authorList>
            <person name="Gilroy R."/>
            <person name="Ravi A."/>
            <person name="Getino M."/>
            <person name="Pursley I."/>
            <person name="Horton D.L."/>
            <person name="Alikhan N.F."/>
            <person name="Baker D."/>
            <person name="Gharbi K."/>
            <person name="Hall N."/>
            <person name="Watson M."/>
            <person name="Adriaenssens E.M."/>
            <person name="Foster-Nyarko E."/>
            <person name="Jarju S."/>
            <person name="Secka A."/>
            <person name="Antonio M."/>
            <person name="Oren A."/>
            <person name="Chaudhuri R.R."/>
            <person name="La Ragione R."/>
            <person name="Hildebrand F."/>
            <person name="Pallen M.J."/>
        </authorList>
    </citation>
    <scope>NUCLEOTIDE SEQUENCE</scope>
    <source>
        <strain evidence="4">11687</strain>
    </source>
</reference>
<dbReference type="Gene3D" id="3.30.750.24">
    <property type="entry name" value="STAS domain"/>
    <property type="match status" value="1"/>
</dbReference>
<dbReference type="SUPFAM" id="SSF52091">
    <property type="entry name" value="SpoIIaa-like"/>
    <property type="match status" value="1"/>
</dbReference>
<dbReference type="GO" id="GO:0043856">
    <property type="term" value="F:anti-sigma factor antagonist activity"/>
    <property type="evidence" value="ECO:0007669"/>
    <property type="project" value="InterPro"/>
</dbReference>
<protein>
    <recommendedName>
        <fullName evidence="2">Anti-sigma factor antagonist</fullName>
    </recommendedName>
</protein>
<reference evidence="4" key="1">
    <citation type="submission" date="2020-10" db="EMBL/GenBank/DDBJ databases">
        <authorList>
            <person name="Gilroy R."/>
        </authorList>
    </citation>
    <scope>NUCLEOTIDE SEQUENCE</scope>
    <source>
        <strain evidence="4">11687</strain>
    </source>
</reference>
<comment type="caution">
    <text evidence="4">The sequence shown here is derived from an EMBL/GenBank/DDBJ whole genome shotgun (WGS) entry which is preliminary data.</text>
</comment>
<evidence type="ECO:0000313" key="4">
    <source>
        <dbReference type="EMBL" id="HIU59280.1"/>
    </source>
</evidence>
<dbReference type="PANTHER" id="PTHR33495">
    <property type="entry name" value="ANTI-SIGMA FACTOR ANTAGONIST TM_1081-RELATED-RELATED"/>
    <property type="match status" value="1"/>
</dbReference>
<sequence>MKEVEVKGFSDGKLELALAGEIDSGSADTFYALTMDAYKRTPGDIVFDCEHLDFIDSTTLGTFVKILKNVKTDGHGLRLKNLQPRIKKLFLICSLNAIMEIE</sequence>
<dbReference type="InterPro" id="IPR003658">
    <property type="entry name" value="Anti-sigma_ant"/>
</dbReference>
<accession>A0A9D1MFL7</accession>
<dbReference type="InterPro" id="IPR036513">
    <property type="entry name" value="STAS_dom_sf"/>
</dbReference>